<organism evidence="11 12">
    <name type="scientific">Vibrio hippocampi</name>
    <dbReference type="NCBI Taxonomy" id="654686"/>
    <lineage>
        <taxon>Bacteria</taxon>
        <taxon>Pseudomonadati</taxon>
        <taxon>Pseudomonadota</taxon>
        <taxon>Gammaproteobacteria</taxon>
        <taxon>Vibrionales</taxon>
        <taxon>Vibrionaceae</taxon>
        <taxon>Vibrio</taxon>
    </lineage>
</organism>
<evidence type="ECO:0000256" key="3">
    <source>
        <dbReference type="ARBA" id="ARBA00009850"/>
    </source>
</evidence>
<dbReference type="Gene3D" id="2.60.40.180">
    <property type="entry name" value="Transthyretin/hydroxyisourate hydrolase domain"/>
    <property type="match status" value="1"/>
</dbReference>
<comment type="subunit">
    <text evidence="4 9">Homotetramer.</text>
</comment>
<gene>
    <name evidence="11" type="primary">hiuH</name>
    <name evidence="11" type="ORF">VHP8226_01668</name>
</gene>
<comment type="caution">
    <text evidence="11">The sequence shown here is derived from an EMBL/GenBank/DDBJ whole genome shotgun (WGS) entry which is preliminary data.</text>
</comment>
<dbReference type="RefSeq" id="WP_237484603.1">
    <property type="nucleotide sequence ID" value="NZ_CAKLCM010000002.1"/>
</dbReference>
<dbReference type="InterPro" id="IPR036817">
    <property type="entry name" value="Transthyretin/HIU_hydrolase_sf"/>
</dbReference>
<reference evidence="11" key="1">
    <citation type="submission" date="2021-12" db="EMBL/GenBank/DDBJ databases">
        <authorList>
            <person name="Rodrigo-Torres L."/>
            <person name="Arahal R. D."/>
            <person name="Lucena T."/>
        </authorList>
    </citation>
    <scope>NUCLEOTIDE SEQUENCE</scope>
    <source>
        <strain evidence="11">CECT 8226</strain>
    </source>
</reference>
<evidence type="ECO:0000256" key="6">
    <source>
        <dbReference type="ARBA" id="ARBA00017539"/>
    </source>
</evidence>
<dbReference type="Proteomes" id="UP000838160">
    <property type="component" value="Unassembled WGS sequence"/>
</dbReference>
<dbReference type="InterPro" id="IPR023418">
    <property type="entry name" value="Thyroxine_BS"/>
</dbReference>
<evidence type="ECO:0000256" key="7">
    <source>
        <dbReference type="ARBA" id="ARBA00022631"/>
    </source>
</evidence>
<dbReference type="NCBIfam" id="TIGR02962">
    <property type="entry name" value="hdxy_isourate"/>
    <property type="match status" value="1"/>
</dbReference>
<keyword evidence="12" id="KW-1185">Reference proteome</keyword>
<dbReference type="InterPro" id="IPR023416">
    <property type="entry name" value="Transthyretin/HIU_hydrolase_d"/>
</dbReference>
<dbReference type="Pfam" id="PF00576">
    <property type="entry name" value="Transthyretin"/>
    <property type="match status" value="1"/>
</dbReference>
<sequence length="107" mass="11915">MSRLSCHVLDTSSGHPAAGIRVTVYPFNSQQPLASETTDADGRARFETTLPIGENYTLSFEVADYCQHTFGAVFFPLIEVHFHVADSRHHHVPVLLSPYSYSTYRGS</sequence>
<dbReference type="SUPFAM" id="SSF49472">
    <property type="entry name" value="Transthyretin (synonym: prealbumin)"/>
    <property type="match status" value="1"/>
</dbReference>
<dbReference type="InterPro" id="IPR014306">
    <property type="entry name" value="Hydroxyisourate_hydrolase"/>
</dbReference>
<dbReference type="EC" id="3.5.2.17" evidence="5 9"/>
<dbReference type="EMBL" id="CAKLCM010000002">
    <property type="protein sequence ID" value="CAH0526194.1"/>
    <property type="molecule type" value="Genomic_DNA"/>
</dbReference>
<comment type="similarity">
    <text evidence="3 9">Belongs to the transthyretin family. 5-hydroxyisourate hydrolase subfamily.</text>
</comment>
<dbReference type="PROSITE" id="PS00768">
    <property type="entry name" value="TRANSTHYRETIN_1"/>
    <property type="match status" value="1"/>
</dbReference>
<dbReference type="PANTHER" id="PTHR10395:SF7">
    <property type="entry name" value="5-HYDROXYISOURATE HYDROLASE"/>
    <property type="match status" value="1"/>
</dbReference>
<comment type="catalytic activity">
    <reaction evidence="1 9">
        <text>5-hydroxyisourate + H2O = 5-hydroxy-2-oxo-4-ureido-2,5-dihydro-1H-imidazole-5-carboxylate + H(+)</text>
        <dbReference type="Rhea" id="RHEA:23736"/>
        <dbReference type="ChEBI" id="CHEBI:15377"/>
        <dbReference type="ChEBI" id="CHEBI:15378"/>
        <dbReference type="ChEBI" id="CHEBI:18072"/>
        <dbReference type="ChEBI" id="CHEBI:58639"/>
        <dbReference type="EC" id="3.5.2.17"/>
    </reaction>
</comment>
<evidence type="ECO:0000256" key="4">
    <source>
        <dbReference type="ARBA" id="ARBA00011881"/>
    </source>
</evidence>
<keyword evidence="7 9" id="KW-0659">Purine metabolism</keyword>
<proteinExistence type="inferred from homology"/>
<evidence type="ECO:0000256" key="2">
    <source>
        <dbReference type="ARBA" id="ARBA00002704"/>
    </source>
</evidence>
<evidence type="ECO:0000313" key="11">
    <source>
        <dbReference type="EMBL" id="CAH0526194.1"/>
    </source>
</evidence>
<dbReference type="InterPro" id="IPR000895">
    <property type="entry name" value="Transthyretin/HIU_hydrolase"/>
</dbReference>
<evidence type="ECO:0000259" key="10">
    <source>
        <dbReference type="Pfam" id="PF00576"/>
    </source>
</evidence>
<name>A0ABM8ZHM0_9VIBR</name>
<dbReference type="PRINTS" id="PR00189">
    <property type="entry name" value="TRNSTHYRETIN"/>
</dbReference>
<protein>
    <recommendedName>
        <fullName evidence="6 9">5-hydroxyisourate hydrolase</fullName>
        <shortName evidence="9">HIU hydrolase</shortName>
        <shortName evidence="9">HIUHase</shortName>
        <ecNumber evidence="5 9">3.5.2.17</ecNumber>
    </recommendedName>
</protein>
<evidence type="ECO:0000256" key="9">
    <source>
        <dbReference type="RuleBase" id="RU361270"/>
    </source>
</evidence>
<keyword evidence="8 9" id="KW-0378">Hydrolase</keyword>
<dbReference type="GO" id="GO:0033971">
    <property type="term" value="F:hydroxyisourate hydrolase activity"/>
    <property type="evidence" value="ECO:0007669"/>
    <property type="project" value="UniProtKB-EC"/>
</dbReference>
<evidence type="ECO:0000313" key="12">
    <source>
        <dbReference type="Proteomes" id="UP000838160"/>
    </source>
</evidence>
<dbReference type="PANTHER" id="PTHR10395">
    <property type="entry name" value="URICASE AND TRANSTHYRETIN-RELATED"/>
    <property type="match status" value="1"/>
</dbReference>
<feature type="domain" description="Transthyretin/hydroxyisourate hydrolase" evidence="10">
    <location>
        <begin position="4"/>
        <end position="106"/>
    </location>
</feature>
<comment type="function">
    <text evidence="2">Catalyzes the hydrolysis of 5-hydroxyisourate (HIU) to 2-oxo-4-hydroxy-4-carboxy-5-ureidoimidazoline (OHCU).</text>
</comment>
<evidence type="ECO:0000256" key="8">
    <source>
        <dbReference type="ARBA" id="ARBA00022801"/>
    </source>
</evidence>
<evidence type="ECO:0000256" key="5">
    <source>
        <dbReference type="ARBA" id="ARBA00012609"/>
    </source>
</evidence>
<evidence type="ECO:0000256" key="1">
    <source>
        <dbReference type="ARBA" id="ARBA00001043"/>
    </source>
</evidence>
<accession>A0ABM8ZHM0</accession>